<evidence type="ECO:0000256" key="4">
    <source>
        <dbReference type="ARBA" id="ARBA00022840"/>
    </source>
</evidence>
<dbReference type="CDD" id="cd06850">
    <property type="entry name" value="biotinyl_domain"/>
    <property type="match status" value="1"/>
</dbReference>
<sequence>MFKKILIANRGEITCRVAATARRLGIRTVAVYSDADVHAKHVRACDQAVAISATPGGNAPQDSYLRIEAILAAARATGAEAIHPGYGFLSENEDFARACAAAGLVFIGPPPSAIQAMGLKAEAKRLMEQAGVPLVPGYHGADQSPELLRREAAAIGYPVLIKASAGGGGKGMRVVDRAQDFDAALEACRREAARSFGDEAVLIEKYLQRPRHIEIQVFTDTQGQGVYLFERDCSVQRRHQKVLEEAPAPGLSDTLRRQMGRAALSAAQAVGYVGAGTVEFIVEQNGPMKFYFMEMNTRLQVEHPVTEAITGLDLVEWQLRVAAGQSLPLTQDQLRINGHAIEARLCAENPDTGFLPATGRLAVYRKPPAACFTRADATTGFVRVDDGVEEGDEITPWYDPMIAKLIVHGATREEALARLDAALARVHIVGVVNNVQFLRHVLATPSFAQARLDTGLIERESARLFGREPLGLPLRVAAVVARILADERADAVAMTDRSGATPSPFARRDGWRAWGQAKRRFDFVLPQGVAPASAPDVGAARTLGAELRYGPGLGLAWTLRIGARSDAVEGTLSFQVLPDGGLDLAFAGERQTVAVHATRPALGGPTGWQVFGAEGAGSIDLIDPLTQVGGAQAEGGRLAAPMPGKVVSFAVQAGDQVRQGEVLAVMEAMKMEHAITAPTDGRVAELLYAPGDQVAEGAELLRLAD</sequence>
<dbReference type="RefSeq" id="WP_131278227.1">
    <property type="nucleotide sequence ID" value="NZ_CP031395.1"/>
</dbReference>
<reference evidence="11 12" key="1">
    <citation type="submission" date="2018-07" db="EMBL/GenBank/DDBJ databases">
        <title>Exploring interactions and the metabolic potential of the ultra-small soil bacteria Hylemonella gracilis.</title>
        <authorList>
            <person name="Tyc O."/>
            <person name="Kulkarni P."/>
            <person name="Gawehns F."/>
            <person name="Hundscheid M."/>
            <person name="Zweers H."/>
            <person name="Garbeva P."/>
        </authorList>
    </citation>
    <scope>NUCLEOTIDE SEQUENCE [LARGE SCALE GENOMIC DNA]</scope>
    <source>
        <strain evidence="11 12">NS1</strain>
    </source>
</reference>
<dbReference type="PROSITE" id="PS00867">
    <property type="entry name" value="CPSASE_2"/>
    <property type="match status" value="1"/>
</dbReference>
<dbReference type="SMART" id="SM00878">
    <property type="entry name" value="Biotin_carb_C"/>
    <property type="match status" value="1"/>
</dbReference>
<comment type="cofactor">
    <cofactor evidence="1">
        <name>biotin</name>
        <dbReference type="ChEBI" id="CHEBI:57586"/>
    </cofactor>
</comment>
<evidence type="ECO:0000256" key="6">
    <source>
        <dbReference type="ARBA" id="ARBA00023267"/>
    </source>
</evidence>
<dbReference type="InterPro" id="IPR011053">
    <property type="entry name" value="Single_hybrid_motif"/>
</dbReference>
<evidence type="ECO:0000313" key="11">
    <source>
        <dbReference type="EMBL" id="QBK04220.1"/>
    </source>
</evidence>
<dbReference type="Pfam" id="PF00364">
    <property type="entry name" value="Biotin_lipoyl"/>
    <property type="match status" value="1"/>
</dbReference>
<proteinExistence type="predicted"/>
<dbReference type="PROSITE" id="PS00866">
    <property type="entry name" value="CPSASE_1"/>
    <property type="match status" value="1"/>
</dbReference>
<feature type="domain" description="Biotin carboxylation" evidence="10">
    <location>
        <begin position="1"/>
        <end position="462"/>
    </location>
</feature>
<dbReference type="InterPro" id="IPR001882">
    <property type="entry name" value="Biotin_BS"/>
</dbReference>
<dbReference type="PROSITE" id="PS50968">
    <property type="entry name" value="BIOTINYL_LIPOYL"/>
    <property type="match status" value="1"/>
</dbReference>
<keyword evidence="2" id="KW-0436">Ligase</keyword>
<dbReference type="EMBL" id="CP031395">
    <property type="protein sequence ID" value="QBK04220.1"/>
    <property type="molecule type" value="Genomic_DNA"/>
</dbReference>
<dbReference type="PROSITE" id="PS00188">
    <property type="entry name" value="BIOTIN"/>
    <property type="match status" value="1"/>
</dbReference>
<dbReference type="InterPro" id="IPR005481">
    <property type="entry name" value="BC-like_N"/>
</dbReference>
<evidence type="ECO:0000256" key="2">
    <source>
        <dbReference type="ARBA" id="ARBA00022598"/>
    </source>
</evidence>
<dbReference type="InterPro" id="IPR011764">
    <property type="entry name" value="Biotin_carboxylation_dom"/>
</dbReference>
<dbReference type="PANTHER" id="PTHR18866">
    <property type="entry name" value="CARBOXYLASE:PYRUVATE/ACETYL-COA/PROPIONYL-COA CARBOXYLASE"/>
    <property type="match status" value="1"/>
</dbReference>
<keyword evidence="5" id="KW-0809">Transit peptide</keyword>
<dbReference type="InterPro" id="IPR016185">
    <property type="entry name" value="PreATP-grasp_dom_sf"/>
</dbReference>
<dbReference type="SUPFAM" id="SSF51230">
    <property type="entry name" value="Single hybrid motif"/>
    <property type="match status" value="1"/>
</dbReference>
<dbReference type="FunFam" id="3.40.50.20:FF:000010">
    <property type="entry name" value="Propionyl-CoA carboxylase subunit alpha"/>
    <property type="match status" value="1"/>
</dbReference>
<dbReference type="GO" id="GO:0046872">
    <property type="term" value="F:metal ion binding"/>
    <property type="evidence" value="ECO:0007669"/>
    <property type="project" value="InterPro"/>
</dbReference>
<dbReference type="FunFam" id="2.40.50.100:FF:000003">
    <property type="entry name" value="Acetyl-CoA carboxylase biotin carboxyl carrier protein"/>
    <property type="match status" value="1"/>
</dbReference>
<keyword evidence="6" id="KW-0092">Biotin</keyword>
<dbReference type="AlphaFoldDB" id="A0A4P6UJF5"/>
<dbReference type="Proteomes" id="UP000292939">
    <property type="component" value="Chromosome"/>
</dbReference>
<dbReference type="Gene3D" id="2.40.50.100">
    <property type="match status" value="1"/>
</dbReference>
<evidence type="ECO:0000313" key="12">
    <source>
        <dbReference type="Proteomes" id="UP000292939"/>
    </source>
</evidence>
<dbReference type="Pfam" id="PF02785">
    <property type="entry name" value="Biotin_carb_C"/>
    <property type="match status" value="1"/>
</dbReference>
<keyword evidence="3 7" id="KW-0547">Nucleotide-binding</keyword>
<dbReference type="InterPro" id="IPR050856">
    <property type="entry name" value="Biotin_carboxylase_complex"/>
</dbReference>
<dbReference type="KEGG" id="hgr:DW355_04990"/>
<dbReference type="GO" id="GO:0016874">
    <property type="term" value="F:ligase activity"/>
    <property type="evidence" value="ECO:0007669"/>
    <property type="project" value="UniProtKB-KW"/>
</dbReference>
<name>A0A4P6UJF5_9BURK</name>
<dbReference type="FunFam" id="3.30.1490.20:FF:000003">
    <property type="entry name" value="acetyl-CoA carboxylase isoform X1"/>
    <property type="match status" value="1"/>
</dbReference>
<evidence type="ECO:0000256" key="1">
    <source>
        <dbReference type="ARBA" id="ARBA00001953"/>
    </source>
</evidence>
<feature type="domain" description="Lipoyl-binding" evidence="8">
    <location>
        <begin position="625"/>
        <end position="704"/>
    </location>
</feature>
<feature type="domain" description="ATP-grasp" evidence="9">
    <location>
        <begin position="124"/>
        <end position="323"/>
    </location>
</feature>
<evidence type="ECO:0000256" key="7">
    <source>
        <dbReference type="PROSITE-ProRule" id="PRU00409"/>
    </source>
</evidence>
<dbReference type="InterPro" id="IPR011761">
    <property type="entry name" value="ATP-grasp"/>
</dbReference>
<dbReference type="Pfam" id="PF00289">
    <property type="entry name" value="Biotin_carb_N"/>
    <property type="match status" value="1"/>
</dbReference>
<evidence type="ECO:0000256" key="3">
    <source>
        <dbReference type="ARBA" id="ARBA00022741"/>
    </source>
</evidence>
<keyword evidence="4 7" id="KW-0067">ATP-binding</keyword>
<evidence type="ECO:0000259" key="9">
    <source>
        <dbReference type="PROSITE" id="PS50975"/>
    </source>
</evidence>
<dbReference type="SUPFAM" id="SSF56059">
    <property type="entry name" value="Glutathione synthetase ATP-binding domain-like"/>
    <property type="match status" value="1"/>
</dbReference>
<dbReference type="SUPFAM" id="SSF52440">
    <property type="entry name" value="PreATP-grasp domain"/>
    <property type="match status" value="1"/>
</dbReference>
<gene>
    <name evidence="11" type="ORF">DW355_04990</name>
</gene>
<dbReference type="SMART" id="SM01209">
    <property type="entry name" value="GARS_A"/>
    <property type="match status" value="1"/>
</dbReference>
<dbReference type="GO" id="GO:0005524">
    <property type="term" value="F:ATP binding"/>
    <property type="evidence" value="ECO:0007669"/>
    <property type="project" value="UniProtKB-UniRule"/>
</dbReference>
<dbReference type="FunFam" id="3.30.470.20:FF:000028">
    <property type="entry name" value="Methylcrotonoyl-CoA carboxylase subunit alpha, mitochondrial"/>
    <property type="match status" value="1"/>
</dbReference>
<dbReference type="InterPro" id="IPR011054">
    <property type="entry name" value="Rudment_hybrid_motif"/>
</dbReference>
<dbReference type="PANTHER" id="PTHR18866:SF33">
    <property type="entry name" value="METHYLCROTONOYL-COA CARBOXYLASE SUBUNIT ALPHA, MITOCHONDRIAL-RELATED"/>
    <property type="match status" value="1"/>
</dbReference>
<dbReference type="Gene3D" id="3.30.470.20">
    <property type="entry name" value="ATP-grasp fold, B domain"/>
    <property type="match status" value="1"/>
</dbReference>
<organism evidence="11 12">
    <name type="scientific">Hylemonella gracilis</name>
    <dbReference type="NCBI Taxonomy" id="80880"/>
    <lineage>
        <taxon>Bacteria</taxon>
        <taxon>Pseudomonadati</taxon>
        <taxon>Pseudomonadota</taxon>
        <taxon>Betaproteobacteria</taxon>
        <taxon>Burkholderiales</taxon>
        <taxon>Comamonadaceae</taxon>
        <taxon>Hylemonella</taxon>
    </lineage>
</organism>
<accession>A0A4P6UJF5</accession>
<dbReference type="OrthoDB" id="9803706at2"/>
<protein>
    <submittedName>
        <fullName evidence="11">Biotin/lipoyl-binding protein</fullName>
    </submittedName>
</protein>
<dbReference type="Pfam" id="PF02786">
    <property type="entry name" value="CPSase_L_D2"/>
    <property type="match status" value="1"/>
</dbReference>
<dbReference type="SUPFAM" id="SSF51246">
    <property type="entry name" value="Rudiment single hybrid motif"/>
    <property type="match status" value="1"/>
</dbReference>
<dbReference type="InterPro" id="IPR005482">
    <property type="entry name" value="Biotin_COase_C"/>
</dbReference>
<dbReference type="PROSITE" id="PS50979">
    <property type="entry name" value="BC"/>
    <property type="match status" value="1"/>
</dbReference>
<dbReference type="PROSITE" id="PS50975">
    <property type="entry name" value="ATP_GRASP"/>
    <property type="match status" value="1"/>
</dbReference>
<dbReference type="InterPro" id="IPR005479">
    <property type="entry name" value="CPAse_ATP-bd"/>
</dbReference>
<evidence type="ECO:0000259" key="8">
    <source>
        <dbReference type="PROSITE" id="PS50968"/>
    </source>
</evidence>
<dbReference type="InterPro" id="IPR000089">
    <property type="entry name" value="Biotin_lipoyl"/>
</dbReference>
<evidence type="ECO:0000256" key="5">
    <source>
        <dbReference type="ARBA" id="ARBA00022946"/>
    </source>
</evidence>
<evidence type="ECO:0000259" key="10">
    <source>
        <dbReference type="PROSITE" id="PS50979"/>
    </source>
</evidence>